<gene>
    <name evidence="1" type="ORF">EI545_04050</name>
</gene>
<organism evidence="1 2">
    <name type="scientific">Tabrizicola piscis</name>
    <dbReference type="NCBI Taxonomy" id="2494374"/>
    <lineage>
        <taxon>Bacteria</taxon>
        <taxon>Pseudomonadati</taxon>
        <taxon>Pseudomonadota</taxon>
        <taxon>Alphaproteobacteria</taxon>
        <taxon>Rhodobacterales</taxon>
        <taxon>Paracoccaceae</taxon>
        <taxon>Tabrizicola</taxon>
    </lineage>
</organism>
<dbReference type="EMBL" id="CP034328">
    <property type="protein sequence ID" value="AZL58080.1"/>
    <property type="molecule type" value="Genomic_DNA"/>
</dbReference>
<dbReference type="Proteomes" id="UP000282002">
    <property type="component" value="Chromosome"/>
</dbReference>
<dbReference type="RefSeq" id="WP_125324281.1">
    <property type="nucleotide sequence ID" value="NZ_CP034328.1"/>
</dbReference>
<sequence>MGKLRDETGDHLTPTHTKRRRRRFAYYVSNRLITGGTNPSGSRLPAEALEAAIGQIIAGHLRKAAAGHALLAASEASSATELLHRATALADRVEGDLALLGKIIASGTLALGQLQLDLDPVAMAGALDVPAAALSGKLLHVISAFALRRRGVETRIIAGETIPAPDEVLQRTMAEAHLWARALRAGTSLIEIARQTGRSEPYIRPRIPLAFLAR</sequence>
<evidence type="ECO:0000313" key="1">
    <source>
        <dbReference type="EMBL" id="AZL58080.1"/>
    </source>
</evidence>
<name>A0A3S8U3A9_9RHOB</name>
<keyword evidence="2" id="KW-1185">Reference proteome</keyword>
<evidence type="ECO:0000313" key="2">
    <source>
        <dbReference type="Proteomes" id="UP000282002"/>
    </source>
</evidence>
<dbReference type="AlphaFoldDB" id="A0A3S8U3A9"/>
<dbReference type="KEGG" id="taw:EI545_04050"/>
<reference evidence="1 2" key="1">
    <citation type="submission" date="2018-12" db="EMBL/GenBank/DDBJ databases">
        <title>Complete genome sequencing of Tabrizicola sp. K13M18.</title>
        <authorList>
            <person name="Bae J.-W."/>
        </authorList>
    </citation>
    <scope>NUCLEOTIDE SEQUENCE [LARGE SCALE GENOMIC DNA]</scope>
    <source>
        <strain evidence="1 2">K13M18</strain>
    </source>
</reference>
<dbReference type="OrthoDB" id="7277848at2"/>
<proteinExistence type="predicted"/>
<accession>A0A3S8U3A9</accession>
<protein>
    <submittedName>
        <fullName evidence="1">Uncharacterized protein</fullName>
    </submittedName>
</protein>